<dbReference type="FunFam" id="1.10.10.60:FF:000141">
    <property type="entry name" value="TetR family transcriptional regulator"/>
    <property type="match status" value="1"/>
</dbReference>
<proteinExistence type="predicted"/>
<name>A0A517Y642_9BACT</name>
<evidence type="ECO:0000256" key="1">
    <source>
        <dbReference type="ARBA" id="ARBA00023015"/>
    </source>
</evidence>
<dbReference type="PANTHER" id="PTHR30055">
    <property type="entry name" value="HTH-TYPE TRANSCRIPTIONAL REGULATOR RUTR"/>
    <property type="match status" value="1"/>
</dbReference>
<evidence type="ECO:0000313" key="7">
    <source>
        <dbReference type="Proteomes" id="UP000315017"/>
    </source>
</evidence>
<dbReference type="Proteomes" id="UP000315017">
    <property type="component" value="Chromosome"/>
</dbReference>
<gene>
    <name evidence="6" type="primary">kstR2_1</name>
    <name evidence="6" type="ORF">ETAA8_07560</name>
</gene>
<dbReference type="AlphaFoldDB" id="A0A517Y642"/>
<organism evidence="6 7">
    <name type="scientific">Anatilimnocola aggregata</name>
    <dbReference type="NCBI Taxonomy" id="2528021"/>
    <lineage>
        <taxon>Bacteria</taxon>
        <taxon>Pseudomonadati</taxon>
        <taxon>Planctomycetota</taxon>
        <taxon>Planctomycetia</taxon>
        <taxon>Pirellulales</taxon>
        <taxon>Pirellulaceae</taxon>
        <taxon>Anatilimnocola</taxon>
    </lineage>
</organism>
<keyword evidence="2 4" id="KW-0238">DNA-binding</keyword>
<dbReference type="InterPro" id="IPR050109">
    <property type="entry name" value="HTH-type_TetR-like_transc_reg"/>
</dbReference>
<evidence type="ECO:0000259" key="5">
    <source>
        <dbReference type="PROSITE" id="PS50977"/>
    </source>
</evidence>
<dbReference type="PANTHER" id="PTHR30055:SF226">
    <property type="entry name" value="HTH-TYPE TRANSCRIPTIONAL REGULATOR PKSA"/>
    <property type="match status" value="1"/>
</dbReference>
<keyword evidence="3" id="KW-0804">Transcription</keyword>
<evidence type="ECO:0000313" key="6">
    <source>
        <dbReference type="EMBL" id="QDU25686.1"/>
    </source>
</evidence>
<evidence type="ECO:0000256" key="3">
    <source>
        <dbReference type="ARBA" id="ARBA00023163"/>
    </source>
</evidence>
<dbReference type="PRINTS" id="PR00455">
    <property type="entry name" value="HTHTETR"/>
</dbReference>
<reference evidence="6 7" key="1">
    <citation type="submission" date="2019-02" db="EMBL/GenBank/DDBJ databases">
        <title>Deep-cultivation of Planctomycetes and their phenomic and genomic characterization uncovers novel biology.</title>
        <authorList>
            <person name="Wiegand S."/>
            <person name="Jogler M."/>
            <person name="Boedeker C."/>
            <person name="Pinto D."/>
            <person name="Vollmers J."/>
            <person name="Rivas-Marin E."/>
            <person name="Kohn T."/>
            <person name="Peeters S.H."/>
            <person name="Heuer A."/>
            <person name="Rast P."/>
            <person name="Oberbeckmann S."/>
            <person name="Bunk B."/>
            <person name="Jeske O."/>
            <person name="Meyerdierks A."/>
            <person name="Storesund J.E."/>
            <person name="Kallscheuer N."/>
            <person name="Luecker S."/>
            <person name="Lage O.M."/>
            <person name="Pohl T."/>
            <person name="Merkel B.J."/>
            <person name="Hornburger P."/>
            <person name="Mueller R.-W."/>
            <person name="Bruemmer F."/>
            <person name="Labrenz M."/>
            <person name="Spormann A.M."/>
            <person name="Op den Camp H."/>
            <person name="Overmann J."/>
            <person name="Amann R."/>
            <person name="Jetten M.S.M."/>
            <person name="Mascher T."/>
            <person name="Medema M.H."/>
            <person name="Devos D.P."/>
            <person name="Kaster A.-K."/>
            <person name="Ovreas L."/>
            <person name="Rohde M."/>
            <person name="Galperin M.Y."/>
            <person name="Jogler C."/>
        </authorList>
    </citation>
    <scope>NUCLEOTIDE SEQUENCE [LARGE SCALE GENOMIC DNA]</scope>
    <source>
        <strain evidence="6 7">ETA_A8</strain>
    </source>
</reference>
<dbReference type="GO" id="GO:0003700">
    <property type="term" value="F:DNA-binding transcription factor activity"/>
    <property type="evidence" value="ECO:0007669"/>
    <property type="project" value="TreeGrafter"/>
</dbReference>
<accession>A0A517Y642</accession>
<evidence type="ECO:0000256" key="2">
    <source>
        <dbReference type="ARBA" id="ARBA00023125"/>
    </source>
</evidence>
<feature type="DNA-binding region" description="H-T-H motif" evidence="4">
    <location>
        <begin position="79"/>
        <end position="98"/>
    </location>
</feature>
<keyword evidence="7" id="KW-1185">Reference proteome</keyword>
<keyword evidence="1" id="KW-0805">Transcription regulation</keyword>
<dbReference type="SUPFAM" id="SSF48498">
    <property type="entry name" value="Tetracyclin repressor-like, C-terminal domain"/>
    <property type="match status" value="1"/>
</dbReference>
<dbReference type="KEGG" id="aagg:ETAA8_07560"/>
<protein>
    <submittedName>
        <fullName evidence="6">HTH-type transcriptional repressor KstR2</fullName>
    </submittedName>
</protein>
<dbReference type="InterPro" id="IPR036271">
    <property type="entry name" value="Tet_transcr_reg_TetR-rel_C_sf"/>
</dbReference>
<dbReference type="EMBL" id="CP036274">
    <property type="protein sequence ID" value="QDU25686.1"/>
    <property type="molecule type" value="Genomic_DNA"/>
</dbReference>
<dbReference type="InterPro" id="IPR009057">
    <property type="entry name" value="Homeodomain-like_sf"/>
</dbReference>
<dbReference type="Gene3D" id="1.10.10.60">
    <property type="entry name" value="Homeodomain-like"/>
    <property type="match status" value="1"/>
</dbReference>
<dbReference type="Pfam" id="PF00440">
    <property type="entry name" value="TetR_N"/>
    <property type="match status" value="1"/>
</dbReference>
<evidence type="ECO:0000256" key="4">
    <source>
        <dbReference type="PROSITE-ProRule" id="PRU00335"/>
    </source>
</evidence>
<dbReference type="SUPFAM" id="SSF46689">
    <property type="entry name" value="Homeodomain-like"/>
    <property type="match status" value="1"/>
</dbReference>
<dbReference type="PROSITE" id="PS50977">
    <property type="entry name" value="HTH_TETR_2"/>
    <property type="match status" value="1"/>
</dbReference>
<feature type="domain" description="HTH tetR-type" evidence="5">
    <location>
        <begin position="56"/>
        <end position="116"/>
    </location>
</feature>
<dbReference type="InterPro" id="IPR001647">
    <property type="entry name" value="HTH_TetR"/>
</dbReference>
<sequence length="254" mass="28327">MEIGLDALPGISNDIQAGGPVRPALDWFVDCELAMNVTQLPTGTSADDLRVDEAHSRRSDEILSAAVELFARQGFAATEVQQIADRAGVGKGTVYRHFINKEKLFLAAADLGLRRLKDAVNQVADAQALPLDRLRAGVIAFLKFFRNHPEFVELMIQERAHFRDRESPTFFGRKDDEMTCRWRDDFTDLVQKKVLRSLPVEHLMDFIEQSLFGAVLVHFLGKRDPATAADGNRVADLILQGIALAPTQDTCRPE</sequence>
<dbReference type="GO" id="GO:0000976">
    <property type="term" value="F:transcription cis-regulatory region binding"/>
    <property type="evidence" value="ECO:0007669"/>
    <property type="project" value="TreeGrafter"/>
</dbReference>
<dbReference type="Gene3D" id="1.10.357.10">
    <property type="entry name" value="Tetracycline Repressor, domain 2"/>
    <property type="match status" value="1"/>
</dbReference>